<dbReference type="Pfam" id="PF01490">
    <property type="entry name" value="Aa_trans"/>
    <property type="match status" value="1"/>
</dbReference>
<evidence type="ECO:0000313" key="10">
    <source>
        <dbReference type="EMBL" id="CAA7406071.1"/>
    </source>
</evidence>
<dbReference type="OrthoDB" id="765358at2759"/>
<feature type="transmembrane region" description="Helical" evidence="8">
    <location>
        <begin position="122"/>
        <end position="141"/>
    </location>
</feature>
<feature type="transmembrane region" description="Helical" evidence="8">
    <location>
        <begin position="368"/>
        <end position="387"/>
    </location>
</feature>
<keyword evidence="5 8" id="KW-1133">Transmembrane helix</keyword>
<feature type="region of interest" description="Disordered" evidence="7">
    <location>
        <begin position="1"/>
        <end position="31"/>
    </location>
</feature>
<feature type="transmembrane region" description="Helical" evidence="8">
    <location>
        <begin position="162"/>
        <end position="179"/>
    </location>
</feature>
<accession>A0A7I8L7P9</accession>
<keyword evidence="6 8" id="KW-0472">Membrane</keyword>
<evidence type="ECO:0000256" key="4">
    <source>
        <dbReference type="ARBA" id="ARBA00022970"/>
    </source>
</evidence>
<dbReference type="AlphaFoldDB" id="A0A7I8L7P9"/>
<keyword evidence="2" id="KW-0813">Transport</keyword>
<evidence type="ECO:0000256" key="3">
    <source>
        <dbReference type="ARBA" id="ARBA00022692"/>
    </source>
</evidence>
<evidence type="ECO:0000313" key="11">
    <source>
        <dbReference type="Proteomes" id="UP000663760"/>
    </source>
</evidence>
<dbReference type="Proteomes" id="UP000663760">
    <property type="component" value="Chromosome 12"/>
</dbReference>
<evidence type="ECO:0000256" key="5">
    <source>
        <dbReference type="ARBA" id="ARBA00022989"/>
    </source>
</evidence>
<feature type="transmembrane region" description="Helical" evidence="8">
    <location>
        <begin position="185"/>
        <end position="205"/>
    </location>
</feature>
<dbReference type="GO" id="GO:0006865">
    <property type="term" value="P:amino acid transport"/>
    <property type="evidence" value="ECO:0007669"/>
    <property type="project" value="UniProtKB-KW"/>
</dbReference>
<dbReference type="GO" id="GO:0016020">
    <property type="term" value="C:membrane"/>
    <property type="evidence" value="ECO:0007669"/>
    <property type="project" value="UniProtKB-SubCell"/>
</dbReference>
<keyword evidence="11" id="KW-1185">Reference proteome</keyword>
<keyword evidence="4" id="KW-0029">Amino-acid transport</keyword>
<evidence type="ECO:0000259" key="9">
    <source>
        <dbReference type="Pfam" id="PF01490"/>
    </source>
</evidence>
<sequence>MTPAEEMGGSGGAGEAAKEGGADGAADSPAAPSLRDTWNALVWHGGSVYDAWINAVAAQVGSLILTLPYTFSQMGYFFGVASQFLYGAFGCWTVYLLSLFHAEASRRTREYHEVIGIVAGPALGRAVLAFNMVALTFACVLQLIACSSHVYYMSSRWNKREWLYLFGALALPTVLLPSIHNFRVVSILGIATTTVTSAYMTVAAVQHGQIEGATHRGPKKLVDFFTGSTNILFSFGSHGLCIELMEAMWKPQKYKFAYVAAVLYTYLLTIPDSVAVYWAYGDTLLHRSNAFGVLPPSTAKNVCIIAMILHQYVAFLLNVNPLFLAWEKLVRVHYSGVFLLKAAARIPVVLFIWFLALAIPFFGPINSIMGAFLISFSVYIIPCVAFMRAYKKNQLESMKADPRRGRSSFWISAFIAVWVFILGFGFGGWASGTTFLRQIRSFGFFDKCYQCPTSH</sequence>
<organism evidence="10 11">
    <name type="scientific">Spirodela intermedia</name>
    <name type="common">Intermediate duckweed</name>
    <dbReference type="NCBI Taxonomy" id="51605"/>
    <lineage>
        <taxon>Eukaryota</taxon>
        <taxon>Viridiplantae</taxon>
        <taxon>Streptophyta</taxon>
        <taxon>Embryophyta</taxon>
        <taxon>Tracheophyta</taxon>
        <taxon>Spermatophyta</taxon>
        <taxon>Magnoliopsida</taxon>
        <taxon>Liliopsida</taxon>
        <taxon>Araceae</taxon>
        <taxon>Lemnoideae</taxon>
        <taxon>Spirodela</taxon>
    </lineage>
</organism>
<name>A0A7I8L7P9_SPIIN</name>
<dbReference type="PANTHER" id="PTHR48017">
    <property type="entry name" value="OS05G0424000 PROTEIN-RELATED"/>
    <property type="match status" value="1"/>
</dbReference>
<dbReference type="EMBL" id="LR746275">
    <property type="protein sequence ID" value="CAA7406071.1"/>
    <property type="molecule type" value="Genomic_DNA"/>
</dbReference>
<keyword evidence="3 8" id="KW-0812">Transmembrane</keyword>
<evidence type="ECO:0000256" key="8">
    <source>
        <dbReference type="SAM" id="Phobius"/>
    </source>
</evidence>
<dbReference type="InterPro" id="IPR013057">
    <property type="entry name" value="AA_transpt_TM"/>
</dbReference>
<feature type="transmembrane region" description="Helical" evidence="8">
    <location>
        <begin position="338"/>
        <end position="362"/>
    </location>
</feature>
<gene>
    <name evidence="10" type="ORF">SI8410_12016749</name>
</gene>
<feature type="transmembrane region" description="Helical" evidence="8">
    <location>
        <begin position="408"/>
        <end position="430"/>
    </location>
</feature>
<feature type="transmembrane region" description="Helical" evidence="8">
    <location>
        <begin position="299"/>
        <end position="326"/>
    </location>
</feature>
<proteinExistence type="predicted"/>
<comment type="subcellular location">
    <subcellularLocation>
        <location evidence="1">Membrane</location>
    </subcellularLocation>
</comment>
<protein>
    <recommendedName>
        <fullName evidence="9">Amino acid transporter transmembrane domain-containing protein</fullName>
    </recommendedName>
</protein>
<evidence type="ECO:0000256" key="1">
    <source>
        <dbReference type="ARBA" id="ARBA00004370"/>
    </source>
</evidence>
<evidence type="ECO:0000256" key="2">
    <source>
        <dbReference type="ARBA" id="ARBA00022448"/>
    </source>
</evidence>
<feature type="domain" description="Amino acid transporter transmembrane" evidence="9">
    <location>
        <begin position="44"/>
        <end position="414"/>
    </location>
</feature>
<feature type="transmembrane region" description="Helical" evidence="8">
    <location>
        <begin position="84"/>
        <end position="102"/>
    </location>
</feature>
<evidence type="ECO:0000256" key="7">
    <source>
        <dbReference type="SAM" id="MobiDB-lite"/>
    </source>
</evidence>
<feature type="transmembrane region" description="Helical" evidence="8">
    <location>
        <begin position="256"/>
        <end position="279"/>
    </location>
</feature>
<evidence type="ECO:0000256" key="6">
    <source>
        <dbReference type="ARBA" id="ARBA00023136"/>
    </source>
</evidence>
<reference evidence="10" key="1">
    <citation type="submission" date="2020-02" db="EMBL/GenBank/DDBJ databases">
        <authorList>
            <person name="Scholz U."/>
            <person name="Mascher M."/>
            <person name="Fiebig A."/>
        </authorList>
    </citation>
    <scope>NUCLEOTIDE SEQUENCE</scope>
</reference>